<accession>A0A915IRG4</accession>
<evidence type="ECO:0000313" key="3">
    <source>
        <dbReference type="Proteomes" id="UP000887565"/>
    </source>
</evidence>
<dbReference type="Proteomes" id="UP000887565">
    <property type="component" value="Unplaced"/>
</dbReference>
<feature type="transmembrane region" description="Helical" evidence="2">
    <location>
        <begin position="21"/>
        <end position="43"/>
    </location>
</feature>
<evidence type="ECO:0000256" key="2">
    <source>
        <dbReference type="SAM" id="Phobius"/>
    </source>
</evidence>
<keyword evidence="3" id="KW-1185">Reference proteome</keyword>
<keyword evidence="2" id="KW-0472">Membrane</keyword>
<proteinExistence type="predicted"/>
<feature type="region of interest" description="Disordered" evidence="1">
    <location>
        <begin position="61"/>
        <end position="87"/>
    </location>
</feature>
<keyword evidence="2" id="KW-1133">Transmembrane helix</keyword>
<reference evidence="4" key="1">
    <citation type="submission" date="2022-11" db="UniProtKB">
        <authorList>
            <consortium name="WormBaseParasite"/>
        </authorList>
    </citation>
    <scope>IDENTIFICATION</scope>
</reference>
<name>A0A915IRG4_ROMCU</name>
<dbReference type="WBParaSite" id="nRc.2.0.1.t16455-RA">
    <property type="protein sequence ID" value="nRc.2.0.1.t16455-RA"/>
    <property type="gene ID" value="nRc.2.0.1.g16455"/>
</dbReference>
<keyword evidence="2" id="KW-0812">Transmembrane</keyword>
<sequence length="118" mass="14348">MRINRSDNEIYMPQHRQTASYYYATPDLILLVLWSIQSFGIYYDRKLDEYLFERRYAGIKRHGKASPVNSSRSWSESQSRTHDDRCRDDFSFETGEIRRCDRHYYHRFVASWPNSHQI</sequence>
<organism evidence="3 4">
    <name type="scientific">Romanomermis culicivorax</name>
    <name type="common">Nematode worm</name>
    <dbReference type="NCBI Taxonomy" id="13658"/>
    <lineage>
        <taxon>Eukaryota</taxon>
        <taxon>Metazoa</taxon>
        <taxon>Ecdysozoa</taxon>
        <taxon>Nematoda</taxon>
        <taxon>Enoplea</taxon>
        <taxon>Dorylaimia</taxon>
        <taxon>Mermithida</taxon>
        <taxon>Mermithoidea</taxon>
        <taxon>Mermithidae</taxon>
        <taxon>Romanomermis</taxon>
    </lineage>
</organism>
<evidence type="ECO:0000313" key="4">
    <source>
        <dbReference type="WBParaSite" id="nRc.2.0.1.t16455-RA"/>
    </source>
</evidence>
<protein>
    <submittedName>
        <fullName evidence="4">Uncharacterized protein</fullName>
    </submittedName>
</protein>
<evidence type="ECO:0000256" key="1">
    <source>
        <dbReference type="SAM" id="MobiDB-lite"/>
    </source>
</evidence>
<dbReference type="AlphaFoldDB" id="A0A915IRG4"/>